<evidence type="ECO:0000256" key="1">
    <source>
        <dbReference type="SAM" id="MobiDB-lite"/>
    </source>
</evidence>
<reference evidence="2" key="1">
    <citation type="submission" date="2014-01" db="EMBL/GenBank/DDBJ databases">
        <authorList>
            <person name="Brown-Elliot B."/>
            <person name="Wallace R."/>
            <person name="Lenaerts A."/>
            <person name="Ordway D."/>
            <person name="DeGroote M.A."/>
            <person name="Parker T."/>
            <person name="Sizemore C."/>
            <person name="Tallon L.J."/>
            <person name="Sadzewicz L.K."/>
            <person name="Sengamalay N."/>
            <person name="Fraser C.M."/>
            <person name="Hine E."/>
            <person name="Shefchek K.A."/>
            <person name="Das S.P."/>
            <person name="Tettelin H."/>
        </authorList>
    </citation>
    <scope>NUCLEOTIDE SEQUENCE [LARGE SCALE GENOMIC DNA]</scope>
    <source>
        <strain evidence="2">4042</strain>
    </source>
</reference>
<feature type="region of interest" description="Disordered" evidence="1">
    <location>
        <begin position="1"/>
        <end position="58"/>
    </location>
</feature>
<name>X7Z9H5_MYCXE</name>
<organism evidence="2">
    <name type="scientific">Mycobacterium xenopi 4042</name>
    <dbReference type="NCBI Taxonomy" id="1299334"/>
    <lineage>
        <taxon>Bacteria</taxon>
        <taxon>Bacillati</taxon>
        <taxon>Actinomycetota</taxon>
        <taxon>Actinomycetes</taxon>
        <taxon>Mycobacteriales</taxon>
        <taxon>Mycobacteriaceae</taxon>
        <taxon>Mycobacterium</taxon>
    </lineage>
</organism>
<protein>
    <submittedName>
        <fullName evidence="2">Uncharacterized protein</fullName>
    </submittedName>
</protein>
<gene>
    <name evidence="2" type="ORF">I553_0994</name>
</gene>
<comment type="caution">
    <text evidence="2">The sequence shown here is derived from an EMBL/GenBank/DDBJ whole genome shotgun (WGS) entry which is preliminary data.</text>
</comment>
<dbReference type="EMBL" id="JAOB01000080">
    <property type="protein sequence ID" value="EUA16019.1"/>
    <property type="molecule type" value="Genomic_DNA"/>
</dbReference>
<dbReference type="AlphaFoldDB" id="X7Z9H5"/>
<accession>X7Z9H5</accession>
<proteinExistence type="predicted"/>
<evidence type="ECO:0000313" key="2">
    <source>
        <dbReference type="EMBL" id="EUA16019.1"/>
    </source>
</evidence>
<sequence>MPQHDQPSSQRHSDGLRNHRPTSSRLNCWSGQLSVKQPRLGEAVPEHRHPAANRSENS</sequence>
<feature type="compositionally biased region" description="Polar residues" evidence="1">
    <location>
        <begin position="21"/>
        <end position="35"/>
    </location>
</feature>
<feature type="compositionally biased region" description="Polar residues" evidence="1">
    <location>
        <begin position="1"/>
        <end position="10"/>
    </location>
</feature>